<dbReference type="FunFam" id="2.60.40.10:FF:000136">
    <property type="entry name" value="Ciliary neurotrophic factor receptor alpha"/>
    <property type="match status" value="1"/>
</dbReference>
<dbReference type="SMART" id="SM00060">
    <property type="entry name" value="FN3"/>
    <property type="match status" value="1"/>
</dbReference>
<dbReference type="InterPro" id="IPR056621">
    <property type="entry name" value="FN3_IL27B_N"/>
</dbReference>
<reference evidence="7" key="2">
    <citation type="submission" date="2025-09" db="UniProtKB">
        <authorList>
            <consortium name="Ensembl"/>
        </authorList>
    </citation>
    <scope>IDENTIFICATION</scope>
</reference>
<proteinExistence type="inferred from homology"/>
<name>A0A8C5KCF8_JACJA</name>
<dbReference type="PROSITE" id="PS51257">
    <property type="entry name" value="PROKAR_LIPOPROTEIN"/>
    <property type="match status" value="1"/>
</dbReference>
<dbReference type="PANTHER" id="PTHR48483:SF2">
    <property type="entry name" value="INTERLEUKIN-27 SUBUNIT BETA"/>
    <property type="match status" value="1"/>
</dbReference>
<dbReference type="Pfam" id="PF24031">
    <property type="entry name" value="FN3_IL27B_N"/>
    <property type="match status" value="1"/>
</dbReference>
<evidence type="ECO:0000259" key="6">
    <source>
        <dbReference type="PROSITE" id="PS50853"/>
    </source>
</evidence>
<evidence type="ECO:0000313" key="7">
    <source>
        <dbReference type="Ensembl" id="ENSJJAP00000008000.1"/>
    </source>
</evidence>
<evidence type="ECO:0000256" key="4">
    <source>
        <dbReference type="ARBA" id="ARBA00023180"/>
    </source>
</evidence>
<evidence type="ECO:0000256" key="5">
    <source>
        <dbReference type="SAM" id="SignalP"/>
    </source>
</evidence>
<dbReference type="Proteomes" id="UP000694385">
    <property type="component" value="Unassembled WGS sequence"/>
</dbReference>
<dbReference type="SUPFAM" id="SSF49265">
    <property type="entry name" value="Fibronectin type III"/>
    <property type="match status" value="2"/>
</dbReference>
<keyword evidence="3" id="KW-0677">Repeat</keyword>
<organism evidence="7 8">
    <name type="scientific">Jaculus jaculus</name>
    <name type="common">Lesser Egyptian jerboa</name>
    <dbReference type="NCBI Taxonomy" id="51337"/>
    <lineage>
        <taxon>Eukaryota</taxon>
        <taxon>Metazoa</taxon>
        <taxon>Chordata</taxon>
        <taxon>Craniata</taxon>
        <taxon>Vertebrata</taxon>
        <taxon>Euteleostomi</taxon>
        <taxon>Mammalia</taxon>
        <taxon>Eutheria</taxon>
        <taxon>Euarchontoglires</taxon>
        <taxon>Glires</taxon>
        <taxon>Rodentia</taxon>
        <taxon>Myomorpha</taxon>
        <taxon>Dipodoidea</taxon>
        <taxon>Dipodidae</taxon>
        <taxon>Dipodinae</taxon>
        <taxon>Jaculus</taxon>
    </lineage>
</organism>
<dbReference type="GO" id="GO:0016020">
    <property type="term" value="C:membrane"/>
    <property type="evidence" value="ECO:0007669"/>
    <property type="project" value="InterPro"/>
</dbReference>
<dbReference type="Gene3D" id="2.60.40.10">
    <property type="entry name" value="Immunoglobulins"/>
    <property type="match status" value="1"/>
</dbReference>
<dbReference type="GO" id="GO:0042098">
    <property type="term" value="P:T cell proliferation"/>
    <property type="evidence" value="ECO:0007669"/>
    <property type="project" value="Ensembl"/>
</dbReference>
<feature type="domain" description="Fibronectin type-III" evidence="6">
    <location>
        <begin position="128"/>
        <end position="225"/>
    </location>
</feature>
<keyword evidence="4" id="KW-0325">Glycoprotein</keyword>
<evidence type="ECO:0000256" key="1">
    <source>
        <dbReference type="ARBA" id="ARBA00010890"/>
    </source>
</evidence>
<dbReference type="GO" id="GO:0004896">
    <property type="term" value="F:cytokine receptor activity"/>
    <property type="evidence" value="ECO:0007669"/>
    <property type="project" value="Ensembl"/>
</dbReference>
<feature type="chain" id="PRO_5034983646" evidence="5">
    <location>
        <begin position="22"/>
        <end position="226"/>
    </location>
</feature>
<dbReference type="InterPro" id="IPR003961">
    <property type="entry name" value="FN3_dom"/>
</dbReference>
<dbReference type="InterPro" id="IPR013783">
    <property type="entry name" value="Ig-like_fold"/>
</dbReference>
<dbReference type="PROSITE" id="PS50853">
    <property type="entry name" value="FN3"/>
    <property type="match status" value="1"/>
</dbReference>
<gene>
    <name evidence="7" type="primary">Ebi3</name>
</gene>
<reference evidence="7" key="1">
    <citation type="submission" date="2025-08" db="UniProtKB">
        <authorList>
            <consortium name="Ensembl"/>
        </authorList>
    </citation>
    <scope>IDENTIFICATION</scope>
</reference>
<evidence type="ECO:0000256" key="2">
    <source>
        <dbReference type="ARBA" id="ARBA00022729"/>
    </source>
</evidence>
<dbReference type="GeneTree" id="ENSGT00940000160050"/>
<keyword evidence="2 5" id="KW-0732">Signal</keyword>
<dbReference type="InterPro" id="IPR036116">
    <property type="entry name" value="FN3_sf"/>
</dbReference>
<evidence type="ECO:0000313" key="8">
    <source>
        <dbReference type="Proteomes" id="UP000694385"/>
    </source>
</evidence>
<dbReference type="GO" id="GO:0045523">
    <property type="term" value="F:interleukin-27 receptor binding"/>
    <property type="evidence" value="ECO:0007669"/>
    <property type="project" value="Ensembl"/>
</dbReference>
<dbReference type="AlphaFoldDB" id="A0A8C5KCF8"/>
<protein>
    <submittedName>
        <fullName evidence="7">Epstein-Barr virus induced gene 3</fullName>
    </submittedName>
</protein>
<feature type="signal peptide" evidence="5">
    <location>
        <begin position="1"/>
        <end position="21"/>
    </location>
</feature>
<dbReference type="InterPro" id="IPR003530">
    <property type="entry name" value="Hematopoietin_rcpt_L_F3_CS"/>
</dbReference>
<dbReference type="OMA" id="FQVCAKE"/>
<keyword evidence="8" id="KW-1185">Reference proteome</keyword>
<dbReference type="Ensembl" id="ENSJJAT00000014422.1">
    <property type="protein sequence ID" value="ENSJJAP00000008000.1"/>
    <property type="gene ID" value="ENSJJAG00000012268.1"/>
</dbReference>
<comment type="similarity">
    <text evidence="1">Belongs to the type I cytokine receptor family. Type 3 subfamily.</text>
</comment>
<dbReference type="InterPro" id="IPR053073">
    <property type="entry name" value="IL11/IL27_subunit_beta"/>
</dbReference>
<sequence>MTLRLILALALWAGCSPCSEGKVALSLPKVQCQAPRYPMAVDCSWKLPSAPDPTRTTFFIASYSLGMSAPRDSRPCLQPSPAAARCSITGLRLFSAEPYVLNVTAVRPGGASSSFLPFVAENIIKPDPPGAVELRPLPGQRLQVQWQPPRSWPFPDLFSLKYRIRYKRHGATRFRQVGPMEAMSFTFRAVRPHAKYCVQVSAQDFMDYGEASDWSLPQTVGCPSPS</sequence>
<dbReference type="PANTHER" id="PTHR48483">
    <property type="entry name" value="INTERLEUKIN-27 SUBUNIT BETA"/>
    <property type="match status" value="1"/>
</dbReference>
<accession>A0A8C5KCF8</accession>
<dbReference type="CDD" id="cd00063">
    <property type="entry name" value="FN3"/>
    <property type="match status" value="1"/>
</dbReference>
<dbReference type="PROSITE" id="PS01354">
    <property type="entry name" value="HEMATOPO_REC_L_F3"/>
    <property type="match status" value="1"/>
</dbReference>
<evidence type="ECO:0000256" key="3">
    <source>
        <dbReference type="ARBA" id="ARBA00022737"/>
    </source>
</evidence>